<protein>
    <submittedName>
        <fullName evidence="6">LacI family transcriptional regulator</fullName>
    </submittedName>
</protein>
<dbReference type="SMART" id="SM00354">
    <property type="entry name" value="HTH_LACI"/>
    <property type="match status" value="1"/>
</dbReference>
<dbReference type="EMBL" id="JPMV01000021">
    <property type="protein sequence ID" value="KGI81153.1"/>
    <property type="molecule type" value="Genomic_DNA"/>
</dbReference>
<dbReference type="Proteomes" id="UP000029737">
    <property type="component" value="Unassembled WGS sequence"/>
</dbReference>
<evidence type="ECO:0000259" key="5">
    <source>
        <dbReference type="PROSITE" id="PS50932"/>
    </source>
</evidence>
<dbReference type="GO" id="GO:0000976">
    <property type="term" value="F:transcription cis-regulatory region binding"/>
    <property type="evidence" value="ECO:0007669"/>
    <property type="project" value="TreeGrafter"/>
</dbReference>
<evidence type="ECO:0000256" key="4">
    <source>
        <dbReference type="SAM" id="MobiDB-lite"/>
    </source>
</evidence>
<dbReference type="GO" id="GO:0003700">
    <property type="term" value="F:DNA-binding transcription factor activity"/>
    <property type="evidence" value="ECO:0007669"/>
    <property type="project" value="TreeGrafter"/>
</dbReference>
<evidence type="ECO:0000313" key="7">
    <source>
        <dbReference type="EMBL" id="KGI81153.1"/>
    </source>
</evidence>
<gene>
    <name evidence="6" type="ORF">CDG81_12830</name>
    <name evidence="7" type="ORF">IL38_12930</name>
</gene>
<dbReference type="eggNOG" id="COG1609">
    <property type="taxonomic scope" value="Bacteria"/>
</dbReference>
<evidence type="ECO:0000256" key="1">
    <source>
        <dbReference type="ARBA" id="ARBA00023015"/>
    </source>
</evidence>
<dbReference type="PROSITE" id="PS00356">
    <property type="entry name" value="HTH_LACI_1"/>
    <property type="match status" value="1"/>
</dbReference>
<keyword evidence="8" id="KW-1185">Reference proteome</keyword>
<dbReference type="AlphaFoldDB" id="A0A099D4Q6"/>
<dbReference type="SUPFAM" id="SSF53822">
    <property type="entry name" value="Periplasmic binding protein-like I"/>
    <property type="match status" value="1"/>
</dbReference>
<keyword evidence="3" id="KW-0804">Transcription</keyword>
<reference evidence="6 9" key="2">
    <citation type="submission" date="2017-08" db="EMBL/GenBank/DDBJ databases">
        <title>The complete genome sequence of moderately halophilic actinomycete Actinopolyspora erythraea YIM 90600, the producer of novel erythromycin, novel actinopolysporins A-C and tubercidin.</title>
        <authorList>
            <person name="Yin M."/>
            <person name="Tang S."/>
        </authorList>
    </citation>
    <scope>NUCLEOTIDE SEQUENCE [LARGE SCALE GENOMIC DNA]</scope>
    <source>
        <strain evidence="6 9">YIM 90600</strain>
    </source>
</reference>
<dbReference type="Gene3D" id="3.40.50.2300">
    <property type="match status" value="2"/>
</dbReference>
<dbReference type="CDD" id="cd01392">
    <property type="entry name" value="HTH_LacI"/>
    <property type="match status" value="1"/>
</dbReference>
<dbReference type="InterPro" id="IPR028082">
    <property type="entry name" value="Peripla_BP_I"/>
</dbReference>
<reference evidence="7 8" key="1">
    <citation type="journal article" date="2014" name="PLoS ONE">
        <title>Identification and Characterization of a New Erythromycin Biosynthetic Gene Cluster in Actinopolyspora erythraea YIM90600, a Novel Erythronolide-Producing Halophilic Actinomycete Isolated from Salt Field.</title>
        <authorList>
            <person name="Chen D."/>
            <person name="Feng J."/>
            <person name="Huang L."/>
            <person name="Zhang Q."/>
            <person name="Wu J."/>
            <person name="Zhu X."/>
            <person name="Duan Y."/>
            <person name="Xu Z."/>
        </authorList>
    </citation>
    <scope>NUCLEOTIDE SEQUENCE [LARGE SCALE GENOMIC DNA]</scope>
    <source>
        <strain evidence="7 8">YIM90600</strain>
    </source>
</reference>
<keyword evidence="2" id="KW-0238">DNA-binding</keyword>
<proteinExistence type="predicted"/>
<evidence type="ECO:0000256" key="2">
    <source>
        <dbReference type="ARBA" id="ARBA00023125"/>
    </source>
</evidence>
<dbReference type="KEGG" id="aey:CDG81_12830"/>
<dbReference type="SUPFAM" id="SSF47413">
    <property type="entry name" value="lambda repressor-like DNA-binding domains"/>
    <property type="match status" value="1"/>
</dbReference>
<dbReference type="OrthoDB" id="1938857at2"/>
<dbReference type="Gene3D" id="1.10.260.40">
    <property type="entry name" value="lambda repressor-like DNA-binding domains"/>
    <property type="match status" value="1"/>
</dbReference>
<dbReference type="Proteomes" id="UP000215043">
    <property type="component" value="Chromosome"/>
</dbReference>
<dbReference type="PROSITE" id="PS50932">
    <property type="entry name" value="HTH_LACI_2"/>
    <property type="match status" value="1"/>
</dbReference>
<evidence type="ECO:0000313" key="8">
    <source>
        <dbReference type="Proteomes" id="UP000029737"/>
    </source>
</evidence>
<dbReference type="InterPro" id="IPR000843">
    <property type="entry name" value="HTH_LacI"/>
</dbReference>
<organism evidence="6 9">
    <name type="scientific">Actinopolyspora erythraea</name>
    <dbReference type="NCBI Taxonomy" id="414996"/>
    <lineage>
        <taxon>Bacteria</taxon>
        <taxon>Bacillati</taxon>
        <taxon>Actinomycetota</taxon>
        <taxon>Actinomycetes</taxon>
        <taxon>Actinopolysporales</taxon>
        <taxon>Actinopolysporaceae</taxon>
        <taxon>Actinopolyspora</taxon>
    </lineage>
</organism>
<feature type="domain" description="HTH lacI-type" evidence="5">
    <location>
        <begin position="6"/>
        <end position="60"/>
    </location>
</feature>
<evidence type="ECO:0000256" key="3">
    <source>
        <dbReference type="ARBA" id="ARBA00023163"/>
    </source>
</evidence>
<dbReference type="Pfam" id="PF13377">
    <property type="entry name" value="Peripla_BP_3"/>
    <property type="match status" value="1"/>
</dbReference>
<dbReference type="InterPro" id="IPR010982">
    <property type="entry name" value="Lambda_DNA-bd_dom_sf"/>
</dbReference>
<feature type="region of interest" description="Disordered" evidence="4">
    <location>
        <begin position="318"/>
        <end position="341"/>
    </location>
</feature>
<dbReference type="PANTHER" id="PTHR30146">
    <property type="entry name" value="LACI-RELATED TRANSCRIPTIONAL REPRESSOR"/>
    <property type="match status" value="1"/>
</dbReference>
<sequence>MPGKRPTISDIARAAGVSIGAVSYALNNRPGVSDETRRRILDIAERLGWAPSSVARSLTGGQTNAIGLVVDRPARVLGIEPYFMQLISGIQEALSGGPTSLLLQVTDNTDAELATYRQWSAEQRVDGVLLVDLRIEDPRTELVHQLGLPAVVLGEPSETDNVPRVWTDDEVAIVEVVKYLAKLGHRRITRVAGPSEFLHTRTRSRAFSDAAERLGLEQAHIVTADYSDESGARMTRRALTSDEPPSALVFDNDVMAVAALGVTQELGLSVPEDVSLIAWDDSTLCELVRPALSAVRRPIAERGATAIRMLTDIIAGETPRDAKTSDPELIPRASTGRAPHH</sequence>
<dbReference type="EMBL" id="CP022752">
    <property type="protein sequence ID" value="ASU79025.1"/>
    <property type="molecule type" value="Genomic_DNA"/>
</dbReference>
<keyword evidence="1" id="KW-0805">Transcription regulation</keyword>
<dbReference type="PANTHER" id="PTHR30146:SF155">
    <property type="entry name" value="ALANINE RACEMASE"/>
    <property type="match status" value="1"/>
</dbReference>
<evidence type="ECO:0000313" key="6">
    <source>
        <dbReference type="EMBL" id="ASU79025.1"/>
    </source>
</evidence>
<dbReference type="InterPro" id="IPR046335">
    <property type="entry name" value="LacI/GalR-like_sensor"/>
</dbReference>
<dbReference type="Pfam" id="PF00356">
    <property type="entry name" value="LacI"/>
    <property type="match status" value="1"/>
</dbReference>
<dbReference type="RefSeq" id="WP_043573657.1">
    <property type="nucleotide sequence ID" value="NZ_CP022752.1"/>
</dbReference>
<evidence type="ECO:0000313" key="9">
    <source>
        <dbReference type="Proteomes" id="UP000215043"/>
    </source>
</evidence>
<name>A0A099D4Q6_9ACTN</name>
<accession>A0A099D4Q6</accession>
<dbReference type="CDD" id="cd06267">
    <property type="entry name" value="PBP1_LacI_sugar_binding-like"/>
    <property type="match status" value="1"/>
</dbReference>
<dbReference type="HOGENOM" id="CLU_037628_6_1_11"/>